<dbReference type="Proteomes" id="UP001054252">
    <property type="component" value="Unassembled WGS sequence"/>
</dbReference>
<evidence type="ECO:0000259" key="6">
    <source>
        <dbReference type="PROSITE" id="PS50863"/>
    </source>
</evidence>
<dbReference type="Pfam" id="PF02362">
    <property type="entry name" value="B3"/>
    <property type="match status" value="1"/>
</dbReference>
<evidence type="ECO:0000256" key="1">
    <source>
        <dbReference type="ARBA" id="ARBA00004123"/>
    </source>
</evidence>
<evidence type="ECO:0000256" key="4">
    <source>
        <dbReference type="ARBA" id="ARBA00023163"/>
    </source>
</evidence>
<dbReference type="SMART" id="SM01019">
    <property type="entry name" value="B3"/>
    <property type="match status" value="1"/>
</dbReference>
<dbReference type="EMBL" id="BPVZ01000051">
    <property type="protein sequence ID" value="GKV18765.1"/>
    <property type="molecule type" value="Genomic_DNA"/>
</dbReference>
<dbReference type="InterPro" id="IPR015300">
    <property type="entry name" value="DNA-bd_pseudobarrel_sf"/>
</dbReference>
<dbReference type="AlphaFoldDB" id="A0AAV5K6S1"/>
<dbReference type="GO" id="GO:0005634">
    <property type="term" value="C:nucleus"/>
    <property type="evidence" value="ECO:0007669"/>
    <property type="project" value="UniProtKB-SubCell"/>
</dbReference>
<keyword evidence="5" id="KW-0539">Nucleus</keyword>
<dbReference type="PROSITE" id="PS50863">
    <property type="entry name" value="B3"/>
    <property type="match status" value="1"/>
</dbReference>
<dbReference type="GO" id="GO:0003677">
    <property type="term" value="F:DNA binding"/>
    <property type="evidence" value="ECO:0007669"/>
    <property type="project" value="UniProtKB-KW"/>
</dbReference>
<dbReference type="Gene3D" id="2.40.330.10">
    <property type="entry name" value="DNA-binding pseudobarrel domain"/>
    <property type="match status" value="1"/>
</dbReference>
<organism evidence="7 8">
    <name type="scientific">Rubroshorea leprosula</name>
    <dbReference type="NCBI Taxonomy" id="152421"/>
    <lineage>
        <taxon>Eukaryota</taxon>
        <taxon>Viridiplantae</taxon>
        <taxon>Streptophyta</taxon>
        <taxon>Embryophyta</taxon>
        <taxon>Tracheophyta</taxon>
        <taxon>Spermatophyta</taxon>
        <taxon>Magnoliopsida</taxon>
        <taxon>eudicotyledons</taxon>
        <taxon>Gunneridae</taxon>
        <taxon>Pentapetalae</taxon>
        <taxon>rosids</taxon>
        <taxon>malvids</taxon>
        <taxon>Malvales</taxon>
        <taxon>Dipterocarpaceae</taxon>
        <taxon>Rubroshorea</taxon>
    </lineage>
</organism>
<proteinExistence type="predicted"/>
<dbReference type="CDD" id="cd10017">
    <property type="entry name" value="B3_DNA"/>
    <property type="match status" value="1"/>
</dbReference>
<dbReference type="InterPro" id="IPR003340">
    <property type="entry name" value="B3_DNA-bd"/>
</dbReference>
<dbReference type="PANTHER" id="PTHR31140:SF145">
    <property type="entry name" value="TF-B3 DOMAIN-CONTAINING PROTEIN"/>
    <property type="match status" value="1"/>
</dbReference>
<evidence type="ECO:0000256" key="5">
    <source>
        <dbReference type="ARBA" id="ARBA00023242"/>
    </source>
</evidence>
<protein>
    <recommendedName>
        <fullName evidence="6">TF-B3 domain-containing protein</fullName>
    </recommendedName>
</protein>
<comment type="subcellular location">
    <subcellularLocation>
        <location evidence="1">Nucleus</location>
    </subcellularLocation>
</comment>
<keyword evidence="2" id="KW-0805">Transcription regulation</keyword>
<dbReference type="InterPro" id="IPR044800">
    <property type="entry name" value="LEC2-like"/>
</dbReference>
<evidence type="ECO:0000256" key="3">
    <source>
        <dbReference type="ARBA" id="ARBA00023125"/>
    </source>
</evidence>
<keyword evidence="3" id="KW-0238">DNA-binding</keyword>
<dbReference type="GO" id="GO:0003700">
    <property type="term" value="F:DNA-binding transcription factor activity"/>
    <property type="evidence" value="ECO:0007669"/>
    <property type="project" value="InterPro"/>
</dbReference>
<comment type="caution">
    <text evidence="7">The sequence shown here is derived from an EMBL/GenBank/DDBJ whole genome shotgun (WGS) entry which is preliminary data.</text>
</comment>
<evidence type="ECO:0000313" key="8">
    <source>
        <dbReference type="Proteomes" id="UP001054252"/>
    </source>
</evidence>
<name>A0AAV5K6S1_9ROSI</name>
<evidence type="ECO:0000313" key="7">
    <source>
        <dbReference type="EMBL" id="GKV18765.1"/>
    </source>
</evidence>
<sequence>MERFEKKLTKTDEGSMLVIPARFSRNHMRPVEGGRSENIRVVDVGGTEWTFGYYVRRHRNPRPVLRSGWRRFVLEKELKVGDRIIFERVDGFPELYRIGAKKRIHLFGQVVWTDVL</sequence>
<accession>A0AAV5K6S1</accession>
<dbReference type="PANTHER" id="PTHR31140">
    <property type="entry name" value="B3 DOMAIN-CONTAINING TRANSCRIPTION FACTOR ABI3"/>
    <property type="match status" value="1"/>
</dbReference>
<evidence type="ECO:0000256" key="2">
    <source>
        <dbReference type="ARBA" id="ARBA00023015"/>
    </source>
</evidence>
<reference evidence="7 8" key="1">
    <citation type="journal article" date="2021" name="Commun. Biol.">
        <title>The genome of Shorea leprosula (Dipterocarpaceae) highlights the ecological relevance of drought in aseasonal tropical rainforests.</title>
        <authorList>
            <person name="Ng K.K.S."/>
            <person name="Kobayashi M.J."/>
            <person name="Fawcett J.A."/>
            <person name="Hatakeyama M."/>
            <person name="Paape T."/>
            <person name="Ng C.H."/>
            <person name="Ang C.C."/>
            <person name="Tnah L.H."/>
            <person name="Lee C.T."/>
            <person name="Nishiyama T."/>
            <person name="Sese J."/>
            <person name="O'Brien M.J."/>
            <person name="Copetti D."/>
            <person name="Mohd Noor M.I."/>
            <person name="Ong R.C."/>
            <person name="Putra M."/>
            <person name="Sireger I.Z."/>
            <person name="Indrioko S."/>
            <person name="Kosugi Y."/>
            <person name="Izuno A."/>
            <person name="Isagi Y."/>
            <person name="Lee S.L."/>
            <person name="Shimizu K.K."/>
        </authorList>
    </citation>
    <scope>NUCLEOTIDE SEQUENCE [LARGE SCALE GENOMIC DNA]</scope>
    <source>
        <strain evidence="7">214</strain>
    </source>
</reference>
<gene>
    <name evidence="7" type="ORF">SLEP1_g29104</name>
</gene>
<feature type="domain" description="TF-B3" evidence="6">
    <location>
        <begin position="2"/>
        <end position="102"/>
    </location>
</feature>
<dbReference type="SUPFAM" id="SSF101936">
    <property type="entry name" value="DNA-binding pseudobarrel domain"/>
    <property type="match status" value="1"/>
</dbReference>
<keyword evidence="4" id="KW-0804">Transcription</keyword>
<keyword evidence="8" id="KW-1185">Reference proteome</keyword>